<dbReference type="Pfam" id="PF13620">
    <property type="entry name" value="CarboxypepD_reg"/>
    <property type="match status" value="4"/>
</dbReference>
<dbReference type="STRING" id="394096.DB31_2334"/>
<evidence type="ECO:0000313" key="4">
    <source>
        <dbReference type="Proteomes" id="UP000028725"/>
    </source>
</evidence>
<protein>
    <recommendedName>
        <fullName evidence="5">Carboxypeptidase regulatory-like domain-containing protein</fullName>
    </recommendedName>
</protein>
<keyword evidence="1" id="KW-0732">Signal</keyword>
<feature type="compositionally biased region" description="Low complexity" evidence="2">
    <location>
        <begin position="34"/>
        <end position="51"/>
    </location>
</feature>
<dbReference type="SUPFAM" id="SSF49452">
    <property type="entry name" value="Starch-binding domain-like"/>
    <property type="match status" value="5"/>
</dbReference>
<evidence type="ECO:0000256" key="1">
    <source>
        <dbReference type="ARBA" id="ARBA00022729"/>
    </source>
</evidence>
<dbReference type="AlphaFoldDB" id="A0A085W8A9"/>
<evidence type="ECO:0008006" key="5">
    <source>
        <dbReference type="Google" id="ProtNLM"/>
    </source>
</evidence>
<dbReference type="InterPro" id="IPR013784">
    <property type="entry name" value="Carb-bd-like_fold"/>
</dbReference>
<dbReference type="RefSeq" id="WP_044195030.1">
    <property type="nucleotide sequence ID" value="NZ_JMCB01000015.1"/>
</dbReference>
<organism evidence="3 4">
    <name type="scientific">Hyalangium minutum</name>
    <dbReference type="NCBI Taxonomy" id="394096"/>
    <lineage>
        <taxon>Bacteria</taxon>
        <taxon>Pseudomonadati</taxon>
        <taxon>Myxococcota</taxon>
        <taxon>Myxococcia</taxon>
        <taxon>Myxococcales</taxon>
        <taxon>Cystobacterineae</taxon>
        <taxon>Archangiaceae</taxon>
        <taxon>Hyalangium</taxon>
    </lineage>
</organism>
<proteinExistence type="predicted"/>
<gene>
    <name evidence="3" type="ORF">DB31_2334</name>
</gene>
<dbReference type="InterPro" id="IPR051417">
    <property type="entry name" value="SDr/BOS_complex"/>
</dbReference>
<dbReference type="OrthoDB" id="5491003at2"/>
<feature type="region of interest" description="Disordered" evidence="2">
    <location>
        <begin position="29"/>
        <end position="68"/>
    </location>
</feature>
<keyword evidence="4" id="KW-1185">Reference proteome</keyword>
<accession>A0A085W8A9</accession>
<comment type="caution">
    <text evidence="3">The sequence shown here is derived from an EMBL/GenBank/DDBJ whole genome shotgun (WGS) entry which is preliminary data.</text>
</comment>
<name>A0A085W8A9_9BACT</name>
<sequence>MPKTLRLILAVLLLALPALWWGLRTPPEAPAAPGPAQAAARPGSSPASRSPHTSGTSEAKEPEDDDLPSEDIDAELLEEELAGPGPCIELEVTALGAPVPNAKVGAVRLESEDLAYDLTPLPVGPEGRRQAWCKPGEYSLAALAPGFAVSRVKLTVKEGGAKPIARFELTSGHTLTGRVLDKDSEQPLAGAQLSLQLIGDDFSGIVPDVSVTSDARGLFRVDTLVAGTYLIEAKAPGHTETSLEVEVPGRQSVSIELEGTAQLEGQVVDGTGAPVPGAQVWATTSGRYSEGLAEPADAQGRFSLEVSEGTYLLAASATGLSGFHEGKVTVARGGLVDGLVIRLRLTGTLSGRAFVKSTQEPIQGAFLSLRHGESGWTHSVQLHQNGTFRAERLPPGLYFVSLSKEGFSDTRREDVRIESGQETPLELSLIREARLEGTVTDALGRPAEDASVLVVLEAGPEGRRRVHNGTPDESGHYQISGLSPGHYSVEAKIAWTGQPVTRELTLQEGETARADFVLLESLGIVEGTVRRASGGHPAYPVSIGAVSSEISDQTAEVDEQGHFTLKLQPGDYTFRASYTDAEDEGPERSVRVEAGKVARVSLTVPDMVAETSGIVLNARGEPVPEAEVGLDDGAELTSYTDTNGQGQFTLTTSLSSLGKRVSVSAERGAEQGSLKNVRVGSRNVVVRLEKAAALRGRIVTVRGAPVQGFELHVFQLKEDTSTDRLGDRPFVGDTFEWVDLPPGTLELQARTTDGRTGKVKVQLAAGQTSTAEVPVGILASVTGRLVNAAGAALMLQVSLDVGTPGEQRIYPAQDGRFEFLALEPGQHRMVIGTRQHILLELAEGEALDLGKLTPGTAPTPR</sequence>
<evidence type="ECO:0000313" key="3">
    <source>
        <dbReference type="EMBL" id="KFE63922.1"/>
    </source>
</evidence>
<dbReference type="Proteomes" id="UP000028725">
    <property type="component" value="Unassembled WGS sequence"/>
</dbReference>
<dbReference type="PANTHER" id="PTHR23303">
    <property type="entry name" value="CARBOXYPEPTIDASE REGULATORY REGION-CONTAINING"/>
    <property type="match status" value="1"/>
</dbReference>
<evidence type="ECO:0000256" key="2">
    <source>
        <dbReference type="SAM" id="MobiDB-lite"/>
    </source>
</evidence>
<dbReference type="PANTHER" id="PTHR23303:SF14">
    <property type="entry name" value="BOS COMPLEX SUBUNIT NOMO1-RELATED"/>
    <property type="match status" value="1"/>
</dbReference>
<dbReference type="Gene3D" id="2.60.40.1120">
    <property type="entry name" value="Carboxypeptidase-like, regulatory domain"/>
    <property type="match status" value="5"/>
</dbReference>
<reference evidence="3 4" key="1">
    <citation type="submission" date="2014-04" db="EMBL/GenBank/DDBJ databases">
        <title>Genome assembly of Hyalangium minutum DSM 14724.</title>
        <authorList>
            <person name="Sharma G."/>
            <person name="Subramanian S."/>
        </authorList>
    </citation>
    <scope>NUCLEOTIDE SEQUENCE [LARGE SCALE GENOMIC DNA]</scope>
    <source>
        <strain evidence="3 4">DSM 14724</strain>
    </source>
</reference>
<dbReference type="EMBL" id="JMCB01000015">
    <property type="protein sequence ID" value="KFE63922.1"/>
    <property type="molecule type" value="Genomic_DNA"/>
</dbReference>
<dbReference type="GO" id="GO:0030246">
    <property type="term" value="F:carbohydrate binding"/>
    <property type="evidence" value="ECO:0007669"/>
    <property type="project" value="InterPro"/>
</dbReference>